<proteinExistence type="predicted"/>
<evidence type="ECO:0000259" key="2">
    <source>
        <dbReference type="Pfam" id="PF24801"/>
    </source>
</evidence>
<reference evidence="3 4" key="1">
    <citation type="submission" date="2019-03" db="EMBL/GenBank/DDBJ databases">
        <title>Genomic analyses of the natural microbiome of Caenorhabditis elegans.</title>
        <authorList>
            <person name="Samuel B."/>
        </authorList>
    </citation>
    <scope>NUCLEOTIDE SEQUENCE [LARGE SCALE GENOMIC DNA]</scope>
    <source>
        <strain evidence="3 4">JUb89</strain>
    </source>
</reference>
<dbReference type="InterPro" id="IPR055385">
    <property type="entry name" value="GpJ_HDII-ins2"/>
</dbReference>
<feature type="domain" description="Tip attachment protein J HDII-ins2" evidence="2">
    <location>
        <begin position="460"/>
        <end position="554"/>
    </location>
</feature>
<feature type="transmembrane region" description="Helical" evidence="1">
    <location>
        <begin position="81"/>
        <end position="99"/>
    </location>
</feature>
<protein>
    <recommendedName>
        <fullName evidence="2">Tip attachment protein J HDII-ins2 domain-containing protein</fullName>
    </recommendedName>
</protein>
<organism evidence="3 4">
    <name type="scientific">Acinetobacter calcoaceticus</name>
    <dbReference type="NCBI Taxonomy" id="471"/>
    <lineage>
        <taxon>Bacteria</taxon>
        <taxon>Pseudomonadati</taxon>
        <taxon>Pseudomonadota</taxon>
        <taxon>Gammaproteobacteria</taxon>
        <taxon>Moraxellales</taxon>
        <taxon>Moraxellaceae</taxon>
        <taxon>Acinetobacter</taxon>
        <taxon>Acinetobacter calcoaceticus/baumannii complex</taxon>
    </lineage>
</organism>
<dbReference type="Pfam" id="PF24801">
    <property type="entry name" value="FNIII-A_GpJ"/>
    <property type="match status" value="1"/>
</dbReference>
<name>A0A4R1XEX6_ACICA</name>
<dbReference type="Proteomes" id="UP000294963">
    <property type="component" value="Unassembled WGS sequence"/>
</dbReference>
<dbReference type="AlphaFoldDB" id="A0A4R1XEX6"/>
<keyword evidence="1" id="KW-0812">Transmembrane</keyword>
<dbReference type="NCBIfam" id="NF040662">
    <property type="entry name" value="attach_TipJ_rel"/>
    <property type="match status" value="1"/>
</dbReference>
<evidence type="ECO:0000313" key="3">
    <source>
        <dbReference type="EMBL" id="TCM62294.1"/>
    </source>
</evidence>
<dbReference type="EMBL" id="SLVJ01000025">
    <property type="protein sequence ID" value="TCM62294.1"/>
    <property type="molecule type" value="Genomic_DNA"/>
</dbReference>
<gene>
    <name evidence="3" type="ORF">EC844_12522</name>
</gene>
<keyword evidence="1" id="KW-0472">Membrane</keyword>
<dbReference type="OrthoDB" id="6662632at2"/>
<comment type="caution">
    <text evidence="3">The sequence shown here is derived from an EMBL/GenBank/DDBJ whole genome shotgun (WGS) entry which is preliminary data.</text>
</comment>
<evidence type="ECO:0000256" key="1">
    <source>
        <dbReference type="SAM" id="Phobius"/>
    </source>
</evidence>
<evidence type="ECO:0000313" key="4">
    <source>
        <dbReference type="Proteomes" id="UP000294963"/>
    </source>
</evidence>
<keyword evidence="4" id="KW-1185">Reference proteome</keyword>
<keyword evidence="1" id="KW-1133">Transmembrane helix</keyword>
<sequence>MKRVCIVDNPLSPEQRKYVEVKSVTFYLATEFKAFPANARIYHDQIAESCDVTPYDRRSLKKLEKLEGDFIVVIYPQWIQFVYYAVVALTAALSIYTYMTMPKPAVQAAQSANNDLASRQNQARLNGRIPEIFGTVHSTPDLIAPPFTYYDSEYREIEECVMVISRGYFDIHYCRDDQTDVHDISGASVSVFDPHTNIIGKPIYQVGEEFKEAPTYAVKSKAINGQTTERPNDQKIESSDIYFEYPNLIKSRAAVNFSEMFVKDDSIGIYGADFGVEDVQWSGTTIFTSERKVIVNSPLDAGSVSDFKGVLLTGALIEVISEVLPSEEGDPPTYITTYKDLSGQYKAQSVEKTATQSGFQYTIAIADAMTVNSNWSFITKKETALAGVKINKNANSINLNGSFQVESVEQSVIKLKLPNQVNQDWAKLETLPRNSTIDQIASIRLDKLDTVWVGWHNLVMKECERLTFNFFFQNGLFYQDSKGGVWQAAMEVLIEYQRINDANQPIGPIYTTTKTISNKSKSAFGTTVNIDLQVKGSMRFRVARATPTKNDKTQDLCKIKDVYGSAKSDILNYGDVTVVRSKTVGTEGALSLKERKLNLLVTRKLPIDGTGDLVATRDAGQALIYLALDKKNGRRTEHEVDIEQIKAEIQSVKDYFGSEKAAEFCYTFDDTNLSFQEEAEMIASTAFCRSRRFGSKLRLALEKPQENAVLLFNHRNKAPQTETMTTSTVVEKAYDGIELEYSDPLDDARIKYRIWFDLKKEQAFEGDGANNPMTIKTSGIRNHEQAKTRAWREWNKLQYRRTTVKFDALDESNLLAEYDKILVANNTRLKTQDGDVEYVDGLILHLSQDVDMSEGEYKIFLQMSNGTVDMIPCTKVDAYQVALSRPPRMPLVTADDRTLHTTYQIVKAGDDKSNAFMMTEMSPNGRMLNTVTCVNYTDQYYEKDHSFF</sequence>
<accession>A0A4R1XEX6</accession>